<evidence type="ECO:0000313" key="2">
    <source>
        <dbReference type="EMBL" id="KAF3690578.1"/>
    </source>
</evidence>
<feature type="chain" id="PRO_5026091906" evidence="1">
    <location>
        <begin position="20"/>
        <end position="64"/>
    </location>
</feature>
<gene>
    <name evidence="2" type="ORF">EXN66_Car006251</name>
</gene>
<organism evidence="2 3">
    <name type="scientific">Channa argus</name>
    <name type="common">Northern snakehead</name>
    <name type="synonym">Ophicephalus argus</name>
    <dbReference type="NCBI Taxonomy" id="215402"/>
    <lineage>
        <taxon>Eukaryota</taxon>
        <taxon>Metazoa</taxon>
        <taxon>Chordata</taxon>
        <taxon>Craniata</taxon>
        <taxon>Vertebrata</taxon>
        <taxon>Euteleostomi</taxon>
        <taxon>Actinopterygii</taxon>
        <taxon>Neopterygii</taxon>
        <taxon>Teleostei</taxon>
        <taxon>Neoteleostei</taxon>
        <taxon>Acanthomorphata</taxon>
        <taxon>Anabantaria</taxon>
        <taxon>Anabantiformes</taxon>
        <taxon>Channoidei</taxon>
        <taxon>Channidae</taxon>
        <taxon>Channa</taxon>
    </lineage>
</organism>
<proteinExistence type="predicted"/>
<dbReference type="AlphaFoldDB" id="A0A6G1PKR6"/>
<reference evidence="3" key="2">
    <citation type="submission" date="2019-02" db="EMBL/GenBank/DDBJ databases">
        <title>Opniocepnalus argus Var Kimnra genome.</title>
        <authorList>
            <person name="Zhou C."/>
            <person name="Xiao S."/>
        </authorList>
    </citation>
    <scope>NUCLEOTIDE SEQUENCE [LARGE SCALE GENOMIC DNA]</scope>
</reference>
<accession>A0A6G1PKR6</accession>
<dbReference type="EMBL" id="CM015717">
    <property type="protein sequence ID" value="KAF3690578.1"/>
    <property type="molecule type" value="Genomic_DNA"/>
</dbReference>
<reference evidence="2 3" key="1">
    <citation type="submission" date="2019-02" db="EMBL/GenBank/DDBJ databases">
        <title>Opniocepnalus argus genome.</title>
        <authorList>
            <person name="Zhou C."/>
            <person name="Xiao S."/>
        </authorList>
    </citation>
    <scope>NUCLEOTIDE SEQUENCE [LARGE SCALE GENOMIC DNA]</scope>
    <source>
        <strain evidence="2">OARG1902GOOAL</strain>
        <tissue evidence="2">Muscle</tissue>
    </source>
</reference>
<evidence type="ECO:0000313" key="3">
    <source>
        <dbReference type="Proteomes" id="UP000503349"/>
    </source>
</evidence>
<protein>
    <submittedName>
        <fullName evidence="2">Uncharacterized protein</fullName>
    </submittedName>
</protein>
<evidence type="ECO:0000256" key="1">
    <source>
        <dbReference type="SAM" id="SignalP"/>
    </source>
</evidence>
<dbReference type="Proteomes" id="UP000503349">
    <property type="component" value="Chromosome 6"/>
</dbReference>
<keyword evidence="1" id="KW-0732">Signal</keyword>
<feature type="signal peptide" evidence="1">
    <location>
        <begin position="1"/>
        <end position="19"/>
    </location>
</feature>
<sequence length="64" mass="7476">MHIGCFSFLPFILLLKTNSRVLEREQQPLFNRKQQGSWERAQVLVNDQLATTAAISFMTDVLHW</sequence>
<keyword evidence="3" id="KW-1185">Reference proteome</keyword>
<name>A0A6G1PKR6_CHAAH</name>